<evidence type="ECO:0000256" key="1">
    <source>
        <dbReference type="SAM" id="SignalP"/>
    </source>
</evidence>
<reference evidence="2 3" key="1">
    <citation type="submission" date="2015-09" db="EMBL/GenBank/DDBJ databases">
        <authorList>
            <consortium name="Pathogen Informatics"/>
        </authorList>
    </citation>
    <scope>NUCLEOTIDE SEQUENCE [LARGE SCALE GENOMIC DNA]</scope>
    <source>
        <strain evidence="2 3">2789STDY5608872</strain>
    </source>
</reference>
<feature type="chain" id="PRO_5008014211" description="Lipoprotein" evidence="1">
    <location>
        <begin position="24"/>
        <end position="173"/>
    </location>
</feature>
<gene>
    <name evidence="2" type="ORF">ERS852429_03792</name>
</gene>
<dbReference type="Proteomes" id="UP000095591">
    <property type="component" value="Unassembled WGS sequence"/>
</dbReference>
<sequence length="173" mass="19165">MRNLIKFSCLLFSMALLSSCSNSEEPDYPAVASSISNSILIDILDSEGNSLIDNEAIMNGLSFIGRDGYKIPFHAVEIGDEKIIRTVFPLPMESSMSYSDDRKNGYGESNLTIKANDFKYIFKGFFHYTCSHPDIEMFGGNGIKLIEIHSNAPDVSISEDANFLKITIKIASD</sequence>
<evidence type="ECO:0008006" key="4">
    <source>
        <dbReference type="Google" id="ProtNLM"/>
    </source>
</evidence>
<evidence type="ECO:0000313" key="2">
    <source>
        <dbReference type="EMBL" id="CUN31659.1"/>
    </source>
</evidence>
<keyword evidence="1" id="KW-0732">Signal</keyword>
<dbReference type="AlphaFoldDB" id="A0A173VVV0"/>
<protein>
    <recommendedName>
        <fullName evidence="4">Lipoprotein</fullName>
    </recommendedName>
</protein>
<name>A0A173VVV0_PARDI</name>
<dbReference type="GeneID" id="93522206"/>
<evidence type="ECO:0000313" key="3">
    <source>
        <dbReference type="Proteomes" id="UP000095591"/>
    </source>
</evidence>
<dbReference type="PROSITE" id="PS51257">
    <property type="entry name" value="PROKAR_LIPOPROTEIN"/>
    <property type="match status" value="1"/>
</dbReference>
<proteinExistence type="predicted"/>
<dbReference type="RefSeq" id="WP_057319933.1">
    <property type="nucleotide sequence ID" value="NZ_CP042285.1"/>
</dbReference>
<accession>A0A173VVV0</accession>
<feature type="signal peptide" evidence="1">
    <location>
        <begin position="1"/>
        <end position="23"/>
    </location>
</feature>
<dbReference type="EMBL" id="CYXP01000010">
    <property type="protein sequence ID" value="CUN31659.1"/>
    <property type="molecule type" value="Genomic_DNA"/>
</dbReference>
<organism evidence="2 3">
    <name type="scientific">Parabacteroides distasonis</name>
    <dbReference type="NCBI Taxonomy" id="823"/>
    <lineage>
        <taxon>Bacteria</taxon>
        <taxon>Pseudomonadati</taxon>
        <taxon>Bacteroidota</taxon>
        <taxon>Bacteroidia</taxon>
        <taxon>Bacteroidales</taxon>
        <taxon>Tannerellaceae</taxon>
        <taxon>Parabacteroides</taxon>
    </lineage>
</organism>